<evidence type="ECO:0000313" key="2">
    <source>
        <dbReference type="EMBL" id="SHI74295.1"/>
    </source>
</evidence>
<feature type="transmembrane region" description="Helical" evidence="1">
    <location>
        <begin position="20"/>
        <end position="38"/>
    </location>
</feature>
<protein>
    <submittedName>
        <fullName evidence="2">Conserved hypothetical integral membrane protein TIGR02206</fullName>
    </submittedName>
</protein>
<accession>A0A1M6DM80</accession>
<feature type="transmembrane region" description="Helical" evidence="1">
    <location>
        <begin position="169"/>
        <end position="192"/>
    </location>
</feature>
<organism evidence="2 3">
    <name type="scientific">Clostridium cavendishii DSM 21758</name>
    <dbReference type="NCBI Taxonomy" id="1121302"/>
    <lineage>
        <taxon>Bacteria</taxon>
        <taxon>Bacillati</taxon>
        <taxon>Bacillota</taxon>
        <taxon>Clostridia</taxon>
        <taxon>Eubacteriales</taxon>
        <taxon>Clostridiaceae</taxon>
        <taxon>Clostridium</taxon>
    </lineage>
</organism>
<proteinExistence type="predicted"/>
<keyword evidence="1" id="KW-0812">Transmembrane</keyword>
<dbReference type="Pfam" id="PF14808">
    <property type="entry name" value="TMEM164"/>
    <property type="match status" value="1"/>
</dbReference>
<dbReference type="OrthoDB" id="9813172at2"/>
<feature type="transmembrane region" description="Helical" evidence="1">
    <location>
        <begin position="50"/>
        <end position="71"/>
    </location>
</feature>
<dbReference type="AlphaFoldDB" id="A0A1M6DM80"/>
<feature type="transmembrane region" description="Helical" evidence="1">
    <location>
        <begin position="107"/>
        <end position="124"/>
    </location>
</feature>
<feature type="transmembrane region" description="Helical" evidence="1">
    <location>
        <begin position="212"/>
        <end position="238"/>
    </location>
</feature>
<feature type="transmembrane region" description="Helical" evidence="1">
    <location>
        <begin position="136"/>
        <end position="157"/>
    </location>
</feature>
<sequence>MTKFWNKDSYAGKFELFSMPHILTLAVIIVVIFLVYLFRKKIKDNKRLDIYLRSILVVVMLVAEISSYYWAYSNGVFNIGDSLPLTLCGMNVYLIAILLYNKNYSLYEVLFFMVSLGSLQALITPDVGYAFPHIRYIQFFTTHGCVLISIFYITFIYNYRPRLISILKTYIALILYAILIWIVNSFIGGNYLYLAHKPESVSLLDYLGPWPWYIVIMAMSILPYFLLIYFLFCIVGFVKSKLNKQLKNV</sequence>
<keyword evidence="3" id="KW-1185">Reference proteome</keyword>
<name>A0A1M6DM80_9CLOT</name>
<dbReference type="STRING" id="1121302.SAMN02745163_00769"/>
<dbReference type="InterPro" id="IPR011737">
    <property type="entry name" value="CHP02206_TP0381"/>
</dbReference>
<keyword evidence="1" id="KW-1133">Transmembrane helix</keyword>
<evidence type="ECO:0000256" key="1">
    <source>
        <dbReference type="SAM" id="Phobius"/>
    </source>
</evidence>
<dbReference type="RefSeq" id="WP_072985347.1">
    <property type="nucleotide sequence ID" value="NZ_FQZB01000004.1"/>
</dbReference>
<dbReference type="Proteomes" id="UP000184310">
    <property type="component" value="Unassembled WGS sequence"/>
</dbReference>
<evidence type="ECO:0000313" key="3">
    <source>
        <dbReference type="Proteomes" id="UP000184310"/>
    </source>
</evidence>
<dbReference type="NCBIfam" id="TIGR02206">
    <property type="entry name" value="intg_mem_TP0381"/>
    <property type="match status" value="1"/>
</dbReference>
<feature type="transmembrane region" description="Helical" evidence="1">
    <location>
        <begin position="83"/>
        <end position="100"/>
    </location>
</feature>
<gene>
    <name evidence="2" type="ORF">SAMN02745163_00769</name>
</gene>
<reference evidence="2 3" key="1">
    <citation type="submission" date="2016-11" db="EMBL/GenBank/DDBJ databases">
        <authorList>
            <person name="Jaros S."/>
            <person name="Januszkiewicz K."/>
            <person name="Wedrychowicz H."/>
        </authorList>
    </citation>
    <scope>NUCLEOTIDE SEQUENCE [LARGE SCALE GENOMIC DNA]</scope>
    <source>
        <strain evidence="2 3">DSM 21758</strain>
    </source>
</reference>
<keyword evidence="1" id="KW-0472">Membrane</keyword>
<dbReference type="EMBL" id="FQZB01000004">
    <property type="protein sequence ID" value="SHI74295.1"/>
    <property type="molecule type" value="Genomic_DNA"/>
</dbReference>